<sequence>MNVAVISWGREGKAVYDLLSRNKQYKVVCVVEENSEKWNDEECAPWIVSSGRAVCMFEEGKIEYFIVPSMAEAQNYRVIKMLEVYHINIDNLLYASAESLWNTTLSDEERISMINSYKLCNELDAMEIHVAEHCNLNCKNCSMFCGLVKKEAYPDYNEFEKGIILLKKYFQHVKIFRIIGGEPLLNKDLDKYIYKIRDIYPYTDIRLISNGILVKQMSDKLIKAVKECHVTFIVTQYAALKGSIDEIKMFLVEKGITNIVTEVVTEFQKIYNASGNSNIDENFYRCHWKGSCATMYGTQIATCFVPFVIHYLSDQFNLGILETGKIDLEENGLTTQEIRRRMHTPFDLCRYCAPKGDWVTWERIKNKKEMALVDWSI</sequence>
<dbReference type="SFLD" id="SFLDS00029">
    <property type="entry name" value="Radical_SAM"/>
    <property type="match status" value="1"/>
</dbReference>
<dbReference type="SUPFAM" id="SSF102114">
    <property type="entry name" value="Radical SAM enzymes"/>
    <property type="match status" value="1"/>
</dbReference>
<protein>
    <submittedName>
        <fullName evidence="6">Radical SAM superfamily Fe-S cluster-containing enzyme</fullName>
    </submittedName>
</protein>
<dbReference type="Proteomes" id="UP001549106">
    <property type="component" value="Unassembled WGS sequence"/>
</dbReference>
<gene>
    <name evidence="6" type="ORF">ABID24_000124</name>
</gene>
<accession>A0ABV2LXH8</accession>
<name>A0ABV2LXH8_9FIRM</name>
<evidence type="ECO:0000313" key="6">
    <source>
        <dbReference type="EMBL" id="MET3748908.1"/>
    </source>
</evidence>
<keyword evidence="7" id="KW-1185">Reference proteome</keyword>
<dbReference type="CDD" id="cd01335">
    <property type="entry name" value="Radical_SAM"/>
    <property type="match status" value="1"/>
</dbReference>
<proteinExistence type="predicted"/>
<organism evidence="6 7">
    <name type="scientific">Blautia caecimuris</name>
    <dbReference type="NCBI Taxonomy" id="1796615"/>
    <lineage>
        <taxon>Bacteria</taxon>
        <taxon>Bacillati</taxon>
        <taxon>Bacillota</taxon>
        <taxon>Clostridia</taxon>
        <taxon>Lachnospirales</taxon>
        <taxon>Lachnospiraceae</taxon>
        <taxon>Blautia</taxon>
    </lineage>
</organism>
<evidence type="ECO:0000313" key="7">
    <source>
        <dbReference type="Proteomes" id="UP001549106"/>
    </source>
</evidence>
<evidence type="ECO:0000256" key="3">
    <source>
        <dbReference type="ARBA" id="ARBA00023004"/>
    </source>
</evidence>
<dbReference type="InterPro" id="IPR007197">
    <property type="entry name" value="rSAM"/>
</dbReference>
<evidence type="ECO:0000256" key="4">
    <source>
        <dbReference type="ARBA" id="ARBA00023014"/>
    </source>
</evidence>
<keyword evidence="4" id="KW-0411">Iron-sulfur</keyword>
<dbReference type="Gene3D" id="3.20.20.70">
    <property type="entry name" value="Aldolase class I"/>
    <property type="match status" value="1"/>
</dbReference>
<dbReference type="EMBL" id="JBEPMJ010000001">
    <property type="protein sequence ID" value="MET3748908.1"/>
    <property type="molecule type" value="Genomic_DNA"/>
</dbReference>
<evidence type="ECO:0000259" key="5">
    <source>
        <dbReference type="Pfam" id="PF04055"/>
    </source>
</evidence>
<keyword evidence="2" id="KW-0479">Metal-binding</keyword>
<evidence type="ECO:0000256" key="1">
    <source>
        <dbReference type="ARBA" id="ARBA00022691"/>
    </source>
</evidence>
<dbReference type="InterPro" id="IPR058240">
    <property type="entry name" value="rSAM_sf"/>
</dbReference>
<keyword evidence="1" id="KW-0949">S-adenosyl-L-methionine</keyword>
<dbReference type="InterPro" id="IPR013785">
    <property type="entry name" value="Aldolase_TIM"/>
</dbReference>
<comment type="caution">
    <text evidence="6">The sequence shown here is derived from an EMBL/GenBank/DDBJ whole genome shotgun (WGS) entry which is preliminary data.</text>
</comment>
<feature type="domain" description="Radical SAM core" evidence="5">
    <location>
        <begin position="131"/>
        <end position="232"/>
    </location>
</feature>
<dbReference type="RefSeq" id="WP_257463698.1">
    <property type="nucleotide sequence ID" value="NZ_BAABXN010000001.1"/>
</dbReference>
<reference evidence="6 7" key="1">
    <citation type="submission" date="2024-06" db="EMBL/GenBank/DDBJ databases">
        <title>Genomic Encyclopedia of Type Strains, Phase IV (KMG-IV): sequencing the most valuable type-strain genomes for metagenomic binning, comparative biology and taxonomic classification.</title>
        <authorList>
            <person name="Goeker M."/>
        </authorList>
    </citation>
    <scope>NUCLEOTIDE SEQUENCE [LARGE SCALE GENOMIC DNA]</scope>
    <source>
        <strain evidence="6 7">DSM 29492</strain>
    </source>
</reference>
<keyword evidence="3" id="KW-0408">Iron</keyword>
<evidence type="ECO:0000256" key="2">
    <source>
        <dbReference type="ARBA" id="ARBA00022723"/>
    </source>
</evidence>
<dbReference type="Pfam" id="PF04055">
    <property type="entry name" value="Radical_SAM"/>
    <property type="match status" value="1"/>
</dbReference>